<reference evidence="1" key="1">
    <citation type="submission" date="2023-10" db="EMBL/GenBank/DDBJ databases">
        <title>A new archaeal virus that suppresses the transcription of host immunity genes.</title>
        <authorList>
            <person name="Turgeman-Grott I."/>
            <person name="Golan N."/>
            <person name="Neri U."/>
            <person name="Naki D."/>
            <person name="Altman N."/>
            <person name="Eizenshtein K."/>
            <person name="Choudhary D."/>
            <person name="Levi R."/>
            <person name="Himani H."/>
            <person name="Reshef L."/>
            <person name="Papke T.R."/>
            <person name="Gophna U."/>
        </authorList>
    </citation>
    <scope>NUCLEOTIDE SEQUENCE</scope>
    <source>
        <strain evidence="1">Atlit-48N</strain>
    </source>
</reference>
<name>A0ACD5I099_9EURY</name>
<keyword evidence="1" id="KW-0614">Plasmid</keyword>
<protein>
    <submittedName>
        <fullName evidence="1">Type II toxin-antitoxin system RelE/ParE family toxin</fullName>
    </submittedName>
</protein>
<gene>
    <name evidence="1" type="ORF">DEQ67_015805</name>
</gene>
<proteinExistence type="predicted"/>
<dbReference type="EMBL" id="CP137691">
    <property type="protein sequence ID" value="XRJ21561.1"/>
    <property type="molecule type" value="Genomic_DNA"/>
</dbReference>
<geneLocation type="plasmid" evidence="1 2">
    <name>p48N_2</name>
</geneLocation>
<organism evidence="1 2">
    <name type="scientific">Haloferax sp. Atlit-48N</name>
    <dbReference type="NCBI Taxonomy" id="2077198"/>
    <lineage>
        <taxon>Archaea</taxon>
        <taxon>Methanobacteriati</taxon>
        <taxon>Methanobacteriota</taxon>
        <taxon>Stenosarchaea group</taxon>
        <taxon>Halobacteria</taxon>
        <taxon>Halobacteriales</taxon>
        <taxon>Haloferacaceae</taxon>
        <taxon>Haloferax</taxon>
    </lineage>
</organism>
<evidence type="ECO:0000313" key="1">
    <source>
        <dbReference type="EMBL" id="XRJ21561.1"/>
    </source>
</evidence>
<sequence>MRKTGRGRSEEDWTWKFSPRAANQFKGLDTHVQDRIVSKLDEIVDSEWRDPDDFVEPLTGGPFSKLRIGQYRLACVLDYDESILEVHRIEHRSGAYTADD</sequence>
<accession>A0ACD5I099</accession>
<dbReference type="Proteomes" id="UP000257089">
    <property type="component" value="Plasmid p48N_2"/>
</dbReference>
<evidence type="ECO:0000313" key="2">
    <source>
        <dbReference type="Proteomes" id="UP000257089"/>
    </source>
</evidence>